<dbReference type="EMBL" id="KV875100">
    <property type="protein sequence ID" value="OIW26220.1"/>
    <property type="molecule type" value="Genomic_DNA"/>
</dbReference>
<dbReference type="Proteomes" id="UP000182658">
    <property type="component" value="Unassembled WGS sequence"/>
</dbReference>
<name>A0A1J7JAH7_9PEZI</name>
<dbReference type="SMART" id="SM00822">
    <property type="entry name" value="PKS_KR"/>
    <property type="match status" value="1"/>
</dbReference>
<dbReference type="GO" id="GO:0006654">
    <property type="term" value="P:phosphatidic acid biosynthetic process"/>
    <property type="evidence" value="ECO:0007669"/>
    <property type="project" value="TreeGrafter"/>
</dbReference>
<dbReference type="PANTHER" id="PTHR44169:SF6">
    <property type="entry name" value="NADPH-DEPENDENT 1-ACYLDIHYDROXYACETONE PHOSPHATE REDUCTASE"/>
    <property type="match status" value="1"/>
</dbReference>
<dbReference type="InterPro" id="IPR002347">
    <property type="entry name" value="SDR_fam"/>
</dbReference>
<dbReference type="GO" id="GO:0004806">
    <property type="term" value="F:triacylglycerol lipase activity"/>
    <property type="evidence" value="ECO:0007669"/>
    <property type="project" value="TreeGrafter"/>
</dbReference>
<evidence type="ECO:0000313" key="6">
    <source>
        <dbReference type="EMBL" id="OIW26220.1"/>
    </source>
</evidence>
<dbReference type="STRING" id="1408157.A0A1J7JAH7"/>
<dbReference type="PRINTS" id="PR00080">
    <property type="entry name" value="SDRFAMILY"/>
</dbReference>
<dbReference type="GO" id="GO:0005811">
    <property type="term" value="C:lipid droplet"/>
    <property type="evidence" value="ECO:0007669"/>
    <property type="project" value="TreeGrafter"/>
</dbReference>
<evidence type="ECO:0000256" key="2">
    <source>
        <dbReference type="ARBA" id="ARBA00022857"/>
    </source>
</evidence>
<dbReference type="InterPro" id="IPR036291">
    <property type="entry name" value="NAD(P)-bd_dom_sf"/>
</dbReference>
<dbReference type="InterPro" id="IPR020904">
    <property type="entry name" value="Sc_DH/Rdtase_CS"/>
</dbReference>
<dbReference type="Pfam" id="PF00106">
    <property type="entry name" value="adh_short"/>
    <property type="match status" value="1"/>
</dbReference>
<keyword evidence="7" id="KW-1185">Reference proteome</keyword>
<dbReference type="GO" id="GO:0005783">
    <property type="term" value="C:endoplasmic reticulum"/>
    <property type="evidence" value="ECO:0007669"/>
    <property type="project" value="TreeGrafter"/>
</dbReference>
<dbReference type="GO" id="GO:0019433">
    <property type="term" value="P:triglyceride catabolic process"/>
    <property type="evidence" value="ECO:0007669"/>
    <property type="project" value="TreeGrafter"/>
</dbReference>
<feature type="domain" description="Ketoreductase" evidence="5">
    <location>
        <begin position="4"/>
        <end position="182"/>
    </location>
</feature>
<gene>
    <name evidence="6" type="ORF">CONLIGDRAFT_671842</name>
</gene>
<dbReference type="PROSITE" id="PS00061">
    <property type="entry name" value="ADH_SHORT"/>
    <property type="match status" value="1"/>
</dbReference>
<dbReference type="CDD" id="cd05374">
    <property type="entry name" value="17beta-HSD-like_SDR_c"/>
    <property type="match status" value="1"/>
</dbReference>
<organism evidence="6 7">
    <name type="scientific">Coniochaeta ligniaria NRRL 30616</name>
    <dbReference type="NCBI Taxonomy" id="1408157"/>
    <lineage>
        <taxon>Eukaryota</taxon>
        <taxon>Fungi</taxon>
        <taxon>Dikarya</taxon>
        <taxon>Ascomycota</taxon>
        <taxon>Pezizomycotina</taxon>
        <taxon>Sordariomycetes</taxon>
        <taxon>Sordariomycetidae</taxon>
        <taxon>Coniochaetales</taxon>
        <taxon>Coniochaetaceae</taxon>
        <taxon>Coniochaeta</taxon>
    </lineage>
</organism>
<reference evidence="6 7" key="1">
    <citation type="submission" date="2016-10" db="EMBL/GenBank/DDBJ databases">
        <title>Draft genome sequence of Coniochaeta ligniaria NRRL30616, a lignocellulolytic fungus for bioabatement of inhibitors in plant biomass hydrolysates.</title>
        <authorList>
            <consortium name="DOE Joint Genome Institute"/>
            <person name="Jimenez D.J."/>
            <person name="Hector R.E."/>
            <person name="Riley R."/>
            <person name="Sun H."/>
            <person name="Grigoriev I.V."/>
            <person name="Van Elsas J.D."/>
            <person name="Nichols N.N."/>
        </authorList>
    </citation>
    <scope>NUCLEOTIDE SEQUENCE [LARGE SCALE GENOMIC DNA]</scope>
    <source>
        <strain evidence="6 7">NRRL 30616</strain>
    </source>
</reference>
<dbReference type="InterPro" id="IPR057326">
    <property type="entry name" value="KR_dom"/>
</dbReference>
<dbReference type="PRINTS" id="PR00081">
    <property type="entry name" value="GDHRDH"/>
</dbReference>
<evidence type="ECO:0000256" key="1">
    <source>
        <dbReference type="ARBA" id="ARBA00006484"/>
    </source>
</evidence>
<dbReference type="SUPFAM" id="SSF51735">
    <property type="entry name" value="NAD(P)-binding Rossmann-fold domains"/>
    <property type="match status" value="1"/>
</dbReference>
<dbReference type="GO" id="GO:0000140">
    <property type="term" value="F:acylglycerone-phosphate reductase (NADP+) activity"/>
    <property type="evidence" value="ECO:0007669"/>
    <property type="project" value="TreeGrafter"/>
</dbReference>
<dbReference type="InParanoid" id="A0A1J7JAH7"/>
<accession>A0A1J7JAH7</accession>
<dbReference type="OrthoDB" id="2102561at2759"/>
<dbReference type="PANTHER" id="PTHR44169">
    <property type="entry name" value="NADPH-DEPENDENT 1-ACYLDIHYDROXYACETONE PHOSPHATE REDUCTASE"/>
    <property type="match status" value="1"/>
</dbReference>
<protein>
    <submittedName>
        <fullName evidence="6">Short-chain dehydrogenase/reductase</fullName>
    </submittedName>
</protein>
<dbReference type="Gene3D" id="3.40.50.720">
    <property type="entry name" value="NAD(P)-binding Rossmann-like Domain"/>
    <property type="match status" value="1"/>
</dbReference>
<proteinExistence type="inferred from homology"/>
<evidence type="ECO:0000259" key="5">
    <source>
        <dbReference type="SMART" id="SM00822"/>
    </source>
</evidence>
<evidence type="ECO:0000313" key="7">
    <source>
        <dbReference type="Proteomes" id="UP000182658"/>
    </source>
</evidence>
<sequence length="308" mass="33552">MPSKTVLITGCGPNGIGSALAQEFHMRGHRVFATGRSASEIDPALSRLGMQTLLLDVTSDESINDAVAAVTVATGGRLDILINNAGLLHVMPFADTPTADLRRIMEVNVIGVWAVTRAFLPLLLEVKGLVANLGSINQVFCPPFLAAYNASKAAIEAMGRTLRRELAPFGVRVVTLKTGSVRSGLFDNAAPTVLPEQSLYAPLRDWIESRGFSASARFMEVEDYAEAVVTDLLKDSVQPVIWRGGLVWIAWIFSWFGWETIMVCSAGATLEVFTATDRSRLSQDREMIKGNNLHTLRYQSSAEKPKRS</sequence>
<evidence type="ECO:0000256" key="3">
    <source>
        <dbReference type="ARBA" id="ARBA00023002"/>
    </source>
</evidence>
<evidence type="ECO:0000256" key="4">
    <source>
        <dbReference type="RuleBase" id="RU000363"/>
    </source>
</evidence>
<keyword evidence="2" id="KW-0521">NADP</keyword>
<keyword evidence="3" id="KW-0560">Oxidoreductase</keyword>
<comment type="similarity">
    <text evidence="1 4">Belongs to the short-chain dehydrogenases/reductases (SDR) family.</text>
</comment>
<dbReference type="AlphaFoldDB" id="A0A1J7JAH7"/>